<dbReference type="PROSITE" id="PS51257">
    <property type="entry name" value="PROKAR_LIPOPROTEIN"/>
    <property type="match status" value="1"/>
</dbReference>
<dbReference type="SUPFAM" id="SSF56978">
    <property type="entry name" value="Perfringolysin"/>
    <property type="match status" value="1"/>
</dbReference>
<dbReference type="Gene3D" id="3.90.840.10">
    <property type="entry name" value="Thiol-activated cytolysin superfamily/Thiol-activated cytolysin, alpha-beta domain"/>
    <property type="match status" value="1"/>
</dbReference>
<accession>A0A3M7LEM4</accession>
<sequence length="538" mass="59541">MKLKLLTPILLTALLYSCNDETMLEKNNSEQITLQQSSIYDGPATQLIKTKISNHHSGTLHKDYPNCEEITEKQEKTFDSFTRLGTGAELMWPGNIIQGKTIKTGQMATIPIGDQGRNPIEVKVDAFSSNSTVPSSKMIENPTPGKVQIALSEIINGYYDSGTYFPANYSIDIQRTFSSKQLQMALNIGYTGMIGLDGGFTFGINFNKNKSYYAVTLKQKFFQVSVNSKTGLKGNDGWIKSSYPQSQIDPYITSDNPPLYISTVTYGRLYTLVYESDENESKIEQALNFAYKNPAASITTAQKLEYATTLQNARVYVKQLGGSATAGLEASISTLAGSFDAVRNFVTTGAEASKINPGYPIEYTAVNINSNLPATVKVEDIISYKNCTTNEYKLVLKNIDYTTLPILIDTVDNTNNSVYYLSSGESIEFPFSTNFMEFTYKGSPLTKIDLNNGKISDHIKFKNTASSAKITYRRHFMGMNGVLTLFENYKNMAAATAYTIFDEDGINGGVSAQLEGSKDLPHNTLKIEIKKKNINFKP</sequence>
<dbReference type="Proteomes" id="UP000267524">
    <property type="component" value="Unassembled WGS sequence"/>
</dbReference>
<dbReference type="AlphaFoldDB" id="A0A3M7LEM4"/>
<dbReference type="InterPro" id="IPR036363">
    <property type="entry name" value="Thiol_cytolysin_ab_sf"/>
</dbReference>
<reference evidence="1 2" key="1">
    <citation type="submission" date="2018-08" db="EMBL/GenBank/DDBJ databases">
        <title>Chryseobacterium nematophagum: a novel matrix digesting pathogen of nematodes.</title>
        <authorList>
            <person name="Page A."/>
            <person name="Roberts M."/>
            <person name="Felix M.-A."/>
            <person name="Weir W."/>
        </authorList>
    </citation>
    <scope>NUCLEOTIDE SEQUENCE [LARGE SCALE GENOMIC DNA]</scope>
    <source>
        <strain evidence="1 2">JUb275</strain>
    </source>
</reference>
<name>A0A3M7LEM4_9FLAO</name>
<dbReference type="RefSeq" id="WP_122545939.1">
    <property type="nucleotide sequence ID" value="NZ_QWIV01000005.1"/>
</dbReference>
<proteinExistence type="predicted"/>
<keyword evidence="2" id="KW-1185">Reference proteome</keyword>
<evidence type="ECO:0000313" key="2">
    <source>
        <dbReference type="Proteomes" id="UP000267524"/>
    </source>
</evidence>
<evidence type="ECO:0000313" key="1">
    <source>
        <dbReference type="EMBL" id="RMZ61151.1"/>
    </source>
</evidence>
<dbReference type="GO" id="GO:0015485">
    <property type="term" value="F:cholesterol binding"/>
    <property type="evidence" value="ECO:0007669"/>
    <property type="project" value="InterPro"/>
</dbReference>
<comment type="caution">
    <text evidence="1">The sequence shown here is derived from an EMBL/GenBank/DDBJ whole genome shotgun (WGS) entry which is preliminary data.</text>
</comment>
<gene>
    <name evidence="1" type="ORF">D1632_04090</name>
</gene>
<dbReference type="EMBL" id="QWIV01000005">
    <property type="protein sequence ID" value="RMZ61151.1"/>
    <property type="molecule type" value="Genomic_DNA"/>
</dbReference>
<dbReference type="InterPro" id="IPR001869">
    <property type="entry name" value="Thiol_cytolysin"/>
</dbReference>
<dbReference type="Pfam" id="PF01289">
    <property type="entry name" value="Thiol_cytolysin"/>
    <property type="match status" value="1"/>
</dbReference>
<dbReference type="Gene3D" id="3.40.30.40">
    <property type="entry name" value="Perfringolysin"/>
    <property type="match status" value="1"/>
</dbReference>
<protein>
    <recommendedName>
        <fullName evidence="3">Thiol-activated cytolysin</fullName>
    </recommendedName>
</protein>
<dbReference type="InterPro" id="IPR036359">
    <property type="entry name" value="Thiol_cytolysin_sf"/>
</dbReference>
<organism evidence="1 2">
    <name type="scientific">Chryseobacterium nematophagum</name>
    <dbReference type="NCBI Taxonomy" id="2305228"/>
    <lineage>
        <taxon>Bacteria</taxon>
        <taxon>Pseudomonadati</taxon>
        <taxon>Bacteroidota</taxon>
        <taxon>Flavobacteriia</taxon>
        <taxon>Flavobacteriales</taxon>
        <taxon>Weeksellaceae</taxon>
        <taxon>Chryseobacterium group</taxon>
        <taxon>Chryseobacterium</taxon>
    </lineage>
</organism>
<evidence type="ECO:0008006" key="3">
    <source>
        <dbReference type="Google" id="ProtNLM"/>
    </source>
</evidence>